<dbReference type="EMBL" id="BMAU01021381">
    <property type="protein sequence ID" value="GFY27838.1"/>
    <property type="molecule type" value="Genomic_DNA"/>
</dbReference>
<name>A0A8X6W446_TRICX</name>
<sequence length="228" mass="26604">MQRNQEETKERMEKSLENAQKYHEDLKNSLEKKIDSVEDKIKSVEDTTAEKIEDKSGNEYKTAENWRKFARIYLLNRKAHQLSFLRLPSKSARNNLSTVFRGWRNPEGCMNGRYSRLKICPKIGGRHSIRGARVTADGPCESLWMKEIERENPNFNVSTSEPRETQLQALGMRQNRASVNKLSSSVRRREGRRIPSLVRNRKAEIWISHDGGRQIMRSYISRVSILLQ</sequence>
<accession>A0A8X6W446</accession>
<protein>
    <submittedName>
        <fullName evidence="2">Uncharacterized protein</fullName>
    </submittedName>
</protein>
<feature type="region of interest" description="Disordered" evidence="1">
    <location>
        <begin position="1"/>
        <end position="29"/>
    </location>
</feature>
<organism evidence="2 3">
    <name type="scientific">Trichonephila clavipes</name>
    <name type="common">Golden silk orbweaver</name>
    <name type="synonym">Nephila clavipes</name>
    <dbReference type="NCBI Taxonomy" id="2585209"/>
    <lineage>
        <taxon>Eukaryota</taxon>
        <taxon>Metazoa</taxon>
        <taxon>Ecdysozoa</taxon>
        <taxon>Arthropoda</taxon>
        <taxon>Chelicerata</taxon>
        <taxon>Arachnida</taxon>
        <taxon>Araneae</taxon>
        <taxon>Araneomorphae</taxon>
        <taxon>Entelegynae</taxon>
        <taxon>Araneoidea</taxon>
        <taxon>Nephilidae</taxon>
        <taxon>Trichonephila</taxon>
    </lineage>
</organism>
<dbReference type="AlphaFoldDB" id="A0A8X6W446"/>
<evidence type="ECO:0000256" key="1">
    <source>
        <dbReference type="SAM" id="MobiDB-lite"/>
    </source>
</evidence>
<evidence type="ECO:0000313" key="3">
    <source>
        <dbReference type="Proteomes" id="UP000887159"/>
    </source>
</evidence>
<proteinExistence type="predicted"/>
<gene>
    <name evidence="2" type="ORF">TNCV_243031</name>
</gene>
<evidence type="ECO:0000313" key="2">
    <source>
        <dbReference type="EMBL" id="GFY27838.1"/>
    </source>
</evidence>
<keyword evidence="3" id="KW-1185">Reference proteome</keyword>
<reference evidence="2" key="1">
    <citation type="submission" date="2020-08" db="EMBL/GenBank/DDBJ databases">
        <title>Multicomponent nature underlies the extraordinary mechanical properties of spider dragline silk.</title>
        <authorList>
            <person name="Kono N."/>
            <person name="Nakamura H."/>
            <person name="Mori M."/>
            <person name="Yoshida Y."/>
            <person name="Ohtoshi R."/>
            <person name="Malay A.D."/>
            <person name="Moran D.A.P."/>
            <person name="Tomita M."/>
            <person name="Numata K."/>
            <person name="Arakawa K."/>
        </authorList>
    </citation>
    <scope>NUCLEOTIDE SEQUENCE</scope>
</reference>
<comment type="caution">
    <text evidence="2">The sequence shown here is derived from an EMBL/GenBank/DDBJ whole genome shotgun (WGS) entry which is preliminary data.</text>
</comment>
<dbReference type="Proteomes" id="UP000887159">
    <property type="component" value="Unassembled WGS sequence"/>
</dbReference>